<dbReference type="AlphaFoldDB" id="A0A317KI17"/>
<evidence type="ECO:0000313" key="3">
    <source>
        <dbReference type="Proteomes" id="UP000245683"/>
    </source>
</evidence>
<accession>A0A317KI17</accession>
<name>A0A317KI17_9ACTN</name>
<feature type="region of interest" description="Disordered" evidence="1">
    <location>
        <begin position="74"/>
        <end position="103"/>
    </location>
</feature>
<dbReference type="OrthoDB" id="3405146at2"/>
<evidence type="ECO:0000313" key="2">
    <source>
        <dbReference type="EMBL" id="PWU53362.1"/>
    </source>
</evidence>
<comment type="caution">
    <text evidence="2">The sequence shown here is derived from an EMBL/GenBank/DDBJ whole genome shotgun (WGS) entry which is preliminary data.</text>
</comment>
<organism evidence="2 3">
    <name type="scientific">Micromonospora globispora</name>
    <dbReference type="NCBI Taxonomy" id="1450148"/>
    <lineage>
        <taxon>Bacteria</taxon>
        <taxon>Bacillati</taxon>
        <taxon>Actinomycetota</taxon>
        <taxon>Actinomycetes</taxon>
        <taxon>Micromonosporales</taxon>
        <taxon>Micromonosporaceae</taxon>
        <taxon>Micromonospora</taxon>
    </lineage>
</organism>
<keyword evidence="3" id="KW-1185">Reference proteome</keyword>
<gene>
    <name evidence="2" type="ORF">DLJ46_01280</name>
</gene>
<dbReference type="EMBL" id="QGSV01000044">
    <property type="protein sequence ID" value="PWU53362.1"/>
    <property type="molecule type" value="Genomic_DNA"/>
</dbReference>
<sequence length="103" mass="11314">MSTNEPSSIGLTTISRTVASLAVGVVHTLERAVVGDARMRTARGNAWEAVCADRARAEQRRELDRLVAELAAARAAVRDRRETRDTEPVSRNRSEVRDPQSVS</sequence>
<dbReference type="Proteomes" id="UP000245683">
    <property type="component" value="Unassembled WGS sequence"/>
</dbReference>
<reference evidence="3" key="1">
    <citation type="submission" date="2018-05" db="EMBL/GenBank/DDBJ databases">
        <title>Micromonospora globispora sp. nov. and Micromonospora rugosa sp. nov., isolated from marine sediment.</title>
        <authorList>
            <person name="Carro L."/>
            <person name="Aysel V."/>
            <person name="Cetin D."/>
            <person name="Igual J.M."/>
            <person name="Klenk H.-P."/>
            <person name="Trujillo M.E."/>
            <person name="Sahin N."/>
        </authorList>
    </citation>
    <scope>NUCLEOTIDE SEQUENCE [LARGE SCALE GENOMIC DNA]</scope>
    <source>
        <strain evidence="3">S2904</strain>
    </source>
</reference>
<feature type="compositionally biased region" description="Basic and acidic residues" evidence="1">
    <location>
        <begin position="76"/>
        <end position="103"/>
    </location>
</feature>
<evidence type="ECO:0000256" key="1">
    <source>
        <dbReference type="SAM" id="MobiDB-lite"/>
    </source>
</evidence>
<dbReference type="RefSeq" id="WP_109942826.1">
    <property type="nucleotide sequence ID" value="NZ_QGSV01000044.1"/>
</dbReference>
<proteinExistence type="predicted"/>
<protein>
    <submittedName>
        <fullName evidence="2">Uncharacterized protein</fullName>
    </submittedName>
</protein>